<comment type="similarity">
    <text evidence="2">Belongs to the GDNFR family.</text>
</comment>
<gene>
    <name evidence="11" type="primary">Necator_chrIV.g15366</name>
    <name evidence="11" type="ORF">RB195_002071</name>
</gene>
<dbReference type="SMART" id="SM00907">
    <property type="entry name" value="GDNF"/>
    <property type="match status" value="4"/>
</dbReference>
<keyword evidence="12" id="KW-1185">Reference proteome</keyword>
<comment type="caution">
    <text evidence="11">The sequence shown here is derived from an EMBL/GenBank/DDBJ whole genome shotgun (WGS) entry which is preliminary data.</text>
</comment>
<evidence type="ECO:0000256" key="7">
    <source>
        <dbReference type="ARBA" id="ARBA00023180"/>
    </source>
</evidence>
<feature type="region of interest" description="Disordered" evidence="8">
    <location>
        <begin position="1156"/>
        <end position="1222"/>
    </location>
</feature>
<feature type="domain" description="GDNF/GAS1" evidence="10">
    <location>
        <begin position="595"/>
        <end position="672"/>
    </location>
</feature>
<keyword evidence="3" id="KW-1003">Cell membrane</keyword>
<feature type="compositionally biased region" description="Basic and acidic residues" evidence="8">
    <location>
        <begin position="812"/>
        <end position="821"/>
    </location>
</feature>
<dbReference type="InterPro" id="IPR037193">
    <property type="entry name" value="GDNF_alpha"/>
</dbReference>
<dbReference type="Gene3D" id="2.30.31.10">
    <property type="entry name" value="Transcriptional Coactivator Pc4, Chain A"/>
    <property type="match status" value="1"/>
</dbReference>
<dbReference type="Pfam" id="PF02229">
    <property type="entry name" value="PC4"/>
    <property type="match status" value="1"/>
</dbReference>
<feature type="region of interest" description="Disordered" evidence="8">
    <location>
        <begin position="109"/>
        <end position="136"/>
    </location>
</feature>
<feature type="region of interest" description="Disordered" evidence="8">
    <location>
        <begin position="420"/>
        <end position="461"/>
    </location>
</feature>
<feature type="region of interest" description="Disordered" evidence="8">
    <location>
        <begin position="294"/>
        <end position="343"/>
    </location>
</feature>
<organism evidence="11 12">
    <name type="scientific">Necator americanus</name>
    <name type="common">Human hookworm</name>
    <dbReference type="NCBI Taxonomy" id="51031"/>
    <lineage>
        <taxon>Eukaryota</taxon>
        <taxon>Metazoa</taxon>
        <taxon>Ecdysozoa</taxon>
        <taxon>Nematoda</taxon>
        <taxon>Chromadorea</taxon>
        <taxon>Rhabditida</taxon>
        <taxon>Rhabditina</taxon>
        <taxon>Rhabditomorpha</taxon>
        <taxon>Strongyloidea</taxon>
        <taxon>Ancylostomatidae</taxon>
        <taxon>Bunostominae</taxon>
        <taxon>Necator</taxon>
    </lineage>
</organism>
<keyword evidence="5" id="KW-0472">Membrane</keyword>
<feature type="compositionally biased region" description="Polar residues" evidence="8">
    <location>
        <begin position="117"/>
        <end position="136"/>
    </location>
</feature>
<feature type="compositionally biased region" description="Basic and acidic residues" evidence="8">
    <location>
        <begin position="1159"/>
        <end position="1171"/>
    </location>
</feature>
<evidence type="ECO:0000256" key="8">
    <source>
        <dbReference type="SAM" id="MobiDB-lite"/>
    </source>
</evidence>
<evidence type="ECO:0000256" key="2">
    <source>
        <dbReference type="ARBA" id="ARBA00005961"/>
    </source>
</evidence>
<feature type="compositionally biased region" description="Low complexity" evidence="8">
    <location>
        <begin position="294"/>
        <end position="329"/>
    </location>
</feature>
<dbReference type="InterPro" id="IPR009044">
    <property type="entry name" value="ssDNA-bd_transcriptional_reg"/>
</dbReference>
<dbReference type="SUPFAM" id="SSF54447">
    <property type="entry name" value="ssDNA-binding transcriptional regulator domain"/>
    <property type="match status" value="1"/>
</dbReference>
<protein>
    <recommendedName>
        <fullName evidence="10">GDNF/GAS1 domain-containing protein</fullName>
    </recommendedName>
</protein>
<sequence>MRHLLLLGFVSICSAYNGCLHQRSVCLRTPECHEYIDKFENICGYSLGTCTIDSPSNCVHTLWRIRDFFPYDTCVCYEALGFPEECNQFRELIWNHPCERRMRDAGEQRRAKERSISVEQHSQHPNSSVKRTTRTPLSDQIRQLKTELSGELGTREVLRRATCDSALNDVCLRHVSCRQLWKLFRSSCGVDQDNRCTMADRETCWQSFEGLTWTGLGNCHCDSANSDCHWIRLHTNYNKCIHDISLAGQFPAIGVISTNGAIAPSTARYGHRSKIEMIDKLSAARIVPTTTATRTIPRTTPGSTITTTTTTTTSTTFTTTASTTTTTRPPRTRSNRTRTSTPKPLVNLWNQRQPQGEARTTTAPSWWRTTTPSALSHSNQQRHVVLQTQADVHYRPLFEQHVRTTPTYYYYYTTAIPPRWDRNSHISPPQNLNDSNAQTDEYRQSTVDRKLPEKYPPNNRWNLRETSQQLRINAKLDSIQRINGQSMAPTQATFSEFTQAEYSFRSSCQDTMARCEAADECRWHLGELRVRCAPNTCRRAECAAALQRFARFVPFSLVESMMFCHCSAGDTICAQQQEILYPKCLYSTSSMAMTCTEAARKCDADHRCRHLRHSLSANCPIAHDECAKTSLDECRRTILHARASILEQPCYCPLSDVECMAHQRTMIPNNPCIEKAMLDYSRLMGYNSPTAVKSASIETNRVYENNVEKAAPKMSQSTEKTSMKDPSSRGQEKTRIVVDSRGVTRSGLSGSEFRKAADYGEGGHSQKVAETNQHRSQYRAKSWKEKTGNTETENERSEHPKSETDTGSSRTDQQHRPSATKDDEEAEIEVESVVPTTPKPTVSTWIPTHRKTHLEHSEGRRKGKHRTTTSPVTSTEPPPWITTTQQLPTTTTTFITHAPPPAEGCNAKDASGRQIFVHIGSVIRRYVDWSGRCSSWCECLAEDQLSCERLPCLEDGRCEAPLATVDFGERLFLRDRGACFCESGTFICDLPEEMPEVYPGLYLSAGYSTTDIDMLRSEIPSDVLERAGFLSSDAATDIAGRLQIAFERILPKDLQCRIVLMPEMSEPGSAFMRIEWFGKNEALNHTKTQWHTGWAEKACSAYVMKLSDYFSLSESPRFQLVLSSVKQLKVLDYLDGLPSSTLNIQHFTLALVKMSDSSSEDKKSKSPEENKKSKRQKKEKIGKNNNEKKAEKRRVDSDSSSDEGVVDKTPVKKSKSGGNRVKNADGEEMIEIGSMRYVNVRNFRGKSLIDVREYYMDKASGVLRPGKKGISLTREQYENFKAIMSEIDSKLGLSMS</sequence>
<feature type="compositionally biased region" description="Basic and acidic residues" evidence="8">
    <location>
        <begin position="1179"/>
        <end position="1197"/>
    </location>
</feature>
<comment type="subcellular location">
    <subcellularLocation>
        <location evidence="1">Cell membrane</location>
    </subcellularLocation>
</comment>
<keyword evidence="4 9" id="KW-0732">Signal</keyword>
<dbReference type="SUPFAM" id="SSF110035">
    <property type="entry name" value="GDNF receptor-like"/>
    <property type="match status" value="3"/>
</dbReference>
<dbReference type="InterPro" id="IPR016017">
    <property type="entry name" value="GDNF/GAS1"/>
</dbReference>
<feature type="domain" description="GDNF/GAS1" evidence="10">
    <location>
        <begin position="19"/>
        <end position="98"/>
    </location>
</feature>
<feature type="compositionally biased region" description="Basic and acidic residues" evidence="8">
    <location>
        <begin position="440"/>
        <end position="453"/>
    </location>
</feature>
<evidence type="ECO:0000256" key="5">
    <source>
        <dbReference type="ARBA" id="ARBA00023136"/>
    </source>
</evidence>
<dbReference type="InterPro" id="IPR003438">
    <property type="entry name" value="GDNF_rcpt"/>
</dbReference>
<feature type="compositionally biased region" description="Low complexity" evidence="8">
    <location>
        <begin position="868"/>
        <end position="884"/>
    </location>
</feature>
<dbReference type="InterPro" id="IPR003173">
    <property type="entry name" value="PC4_C"/>
</dbReference>
<feature type="compositionally biased region" description="Basic and acidic residues" evidence="8">
    <location>
        <begin position="721"/>
        <end position="738"/>
    </location>
</feature>
<feature type="chain" id="PRO_5045987023" description="GDNF/GAS1 domain-containing protein" evidence="9">
    <location>
        <begin position="16"/>
        <end position="1296"/>
    </location>
</feature>
<proteinExistence type="inferred from homology"/>
<keyword evidence="6" id="KW-0675">Receptor</keyword>
<reference evidence="11 12" key="1">
    <citation type="submission" date="2023-08" db="EMBL/GenBank/DDBJ databases">
        <title>A Necator americanus chromosomal reference genome.</title>
        <authorList>
            <person name="Ilik V."/>
            <person name="Petrzelkova K.J."/>
            <person name="Pardy F."/>
            <person name="Fuh T."/>
            <person name="Niatou-Singa F.S."/>
            <person name="Gouil Q."/>
            <person name="Baker L."/>
            <person name="Ritchie M.E."/>
            <person name="Jex A.R."/>
            <person name="Gazzola D."/>
            <person name="Li H."/>
            <person name="Toshio Fujiwara R."/>
            <person name="Zhan B."/>
            <person name="Aroian R.V."/>
            <person name="Pafco B."/>
            <person name="Schwarz E.M."/>
        </authorList>
    </citation>
    <scope>NUCLEOTIDE SEQUENCE [LARGE SCALE GENOMIC DNA]</scope>
    <source>
        <strain evidence="11 12">Aroian</strain>
        <tissue evidence="11">Whole animal</tissue>
    </source>
</reference>
<dbReference type="EMBL" id="JAVFWL010000004">
    <property type="protein sequence ID" value="KAK6749837.1"/>
    <property type="molecule type" value="Genomic_DNA"/>
</dbReference>
<evidence type="ECO:0000313" key="11">
    <source>
        <dbReference type="EMBL" id="KAK6749837.1"/>
    </source>
</evidence>
<accession>A0ABR1DH88</accession>
<feature type="compositionally biased region" description="Basic and acidic residues" evidence="8">
    <location>
        <begin position="782"/>
        <end position="804"/>
    </location>
</feature>
<feature type="signal peptide" evidence="9">
    <location>
        <begin position="1"/>
        <end position="15"/>
    </location>
</feature>
<evidence type="ECO:0000259" key="10">
    <source>
        <dbReference type="SMART" id="SM00907"/>
    </source>
</evidence>
<feature type="region of interest" description="Disordered" evidence="8">
    <location>
        <begin position="707"/>
        <end position="884"/>
    </location>
</feature>
<dbReference type="Pfam" id="PF02351">
    <property type="entry name" value="GDNF"/>
    <property type="match status" value="1"/>
</dbReference>
<evidence type="ECO:0000256" key="4">
    <source>
        <dbReference type="ARBA" id="ARBA00022729"/>
    </source>
</evidence>
<evidence type="ECO:0000256" key="6">
    <source>
        <dbReference type="ARBA" id="ARBA00023170"/>
    </source>
</evidence>
<feature type="domain" description="GDNF/GAS1" evidence="10">
    <location>
        <begin position="508"/>
        <end position="584"/>
    </location>
</feature>
<feature type="domain" description="GDNF/GAS1" evidence="10">
    <location>
        <begin position="163"/>
        <end position="240"/>
    </location>
</feature>
<keyword evidence="7" id="KW-0325">Glycoprotein</keyword>
<feature type="compositionally biased region" description="Polar residues" evidence="8">
    <location>
        <begin position="425"/>
        <end position="439"/>
    </location>
</feature>
<evidence type="ECO:0000256" key="1">
    <source>
        <dbReference type="ARBA" id="ARBA00004236"/>
    </source>
</evidence>
<dbReference type="PANTHER" id="PTHR10269:SF12">
    <property type="entry name" value="GLIAL CELL LINE-DERIVED NEUROTROPHIC FAMILY RECEPTOR-LIKE, ISOFORM E"/>
    <property type="match status" value="1"/>
</dbReference>
<dbReference type="Proteomes" id="UP001303046">
    <property type="component" value="Unassembled WGS sequence"/>
</dbReference>
<feature type="compositionally biased region" description="Low complexity" evidence="8">
    <location>
        <begin position="831"/>
        <end position="844"/>
    </location>
</feature>
<evidence type="ECO:0000313" key="12">
    <source>
        <dbReference type="Proteomes" id="UP001303046"/>
    </source>
</evidence>
<evidence type="ECO:0000256" key="3">
    <source>
        <dbReference type="ARBA" id="ARBA00022475"/>
    </source>
</evidence>
<evidence type="ECO:0000256" key="9">
    <source>
        <dbReference type="SAM" id="SignalP"/>
    </source>
</evidence>
<name>A0ABR1DH88_NECAM</name>
<dbReference type="PANTHER" id="PTHR10269">
    <property type="entry name" value="GDNF RECEPTOR ALPHA"/>
    <property type="match status" value="1"/>
</dbReference>